<dbReference type="AlphaFoldDB" id="A0A9P7ZVQ5"/>
<dbReference type="Proteomes" id="UP000887229">
    <property type="component" value="Unassembled WGS sequence"/>
</dbReference>
<dbReference type="RefSeq" id="XP_046123044.1">
    <property type="nucleotide sequence ID" value="XM_046258583.1"/>
</dbReference>
<keyword evidence="3" id="KW-1185">Reference proteome</keyword>
<evidence type="ECO:0000313" key="2">
    <source>
        <dbReference type="EMBL" id="KAG9259120.1"/>
    </source>
</evidence>
<evidence type="ECO:0000256" key="1">
    <source>
        <dbReference type="SAM" id="SignalP"/>
    </source>
</evidence>
<name>A0A9P7ZVQ5_9HYPO</name>
<gene>
    <name evidence="2" type="ORF">F5Z01DRAFT_26059</name>
</gene>
<dbReference type="GeneID" id="70289486"/>
<dbReference type="EMBL" id="MU251242">
    <property type="protein sequence ID" value="KAG9259120.1"/>
    <property type="molecule type" value="Genomic_DNA"/>
</dbReference>
<comment type="caution">
    <text evidence="2">The sequence shown here is derived from an EMBL/GenBank/DDBJ whole genome shotgun (WGS) entry which is preliminary data.</text>
</comment>
<reference evidence="2" key="1">
    <citation type="journal article" date="2021" name="IMA Fungus">
        <title>Genomic characterization of three marine fungi, including Emericellopsis atlantica sp. nov. with signatures of a generalist lifestyle and marine biomass degradation.</title>
        <authorList>
            <person name="Hagestad O.C."/>
            <person name="Hou L."/>
            <person name="Andersen J.H."/>
            <person name="Hansen E.H."/>
            <person name="Altermark B."/>
            <person name="Li C."/>
            <person name="Kuhnert E."/>
            <person name="Cox R.J."/>
            <person name="Crous P.W."/>
            <person name="Spatafora J.W."/>
            <person name="Lail K."/>
            <person name="Amirebrahimi M."/>
            <person name="Lipzen A."/>
            <person name="Pangilinan J."/>
            <person name="Andreopoulos W."/>
            <person name="Hayes R.D."/>
            <person name="Ng V."/>
            <person name="Grigoriev I.V."/>
            <person name="Jackson S.A."/>
            <person name="Sutton T.D.S."/>
            <person name="Dobson A.D.W."/>
            <person name="Rama T."/>
        </authorList>
    </citation>
    <scope>NUCLEOTIDE SEQUENCE</scope>
    <source>
        <strain evidence="2">TS7</strain>
    </source>
</reference>
<evidence type="ECO:0000313" key="3">
    <source>
        <dbReference type="Proteomes" id="UP000887229"/>
    </source>
</evidence>
<sequence>MHTVHPLSIVTSLLCCVVMEDVETNGRRMPMTWSLFPSPEWTASSPLPHAILARDGHGCAPRFLSNSRGELLVQAICNKGPRPACVARRPSPPEYAGLITKAAVDDLGWVNQRATASHKLGSHTTKKNPGVELDPRPVVHVDGLLPIVEPGTCTLSIYIYADGGMNQFSRGLKIPFIFGRLKGT</sequence>
<accession>A0A9P7ZVQ5</accession>
<feature type="chain" id="PRO_5040399429" description="Secreted protein" evidence="1">
    <location>
        <begin position="20"/>
        <end position="184"/>
    </location>
</feature>
<proteinExistence type="predicted"/>
<protein>
    <recommendedName>
        <fullName evidence="4">Secreted protein</fullName>
    </recommendedName>
</protein>
<evidence type="ECO:0008006" key="4">
    <source>
        <dbReference type="Google" id="ProtNLM"/>
    </source>
</evidence>
<feature type="signal peptide" evidence="1">
    <location>
        <begin position="1"/>
        <end position="19"/>
    </location>
</feature>
<organism evidence="2 3">
    <name type="scientific">Emericellopsis atlantica</name>
    <dbReference type="NCBI Taxonomy" id="2614577"/>
    <lineage>
        <taxon>Eukaryota</taxon>
        <taxon>Fungi</taxon>
        <taxon>Dikarya</taxon>
        <taxon>Ascomycota</taxon>
        <taxon>Pezizomycotina</taxon>
        <taxon>Sordariomycetes</taxon>
        <taxon>Hypocreomycetidae</taxon>
        <taxon>Hypocreales</taxon>
        <taxon>Bionectriaceae</taxon>
        <taxon>Emericellopsis</taxon>
    </lineage>
</organism>
<keyword evidence="1" id="KW-0732">Signal</keyword>